<dbReference type="AlphaFoldDB" id="V5B193"/>
<keyword evidence="3 9" id="KW-0479">Metal-binding</keyword>
<evidence type="ECO:0000256" key="11">
    <source>
        <dbReference type="RuleBase" id="RU004253"/>
    </source>
</evidence>
<dbReference type="NCBIfam" id="TIGR00693">
    <property type="entry name" value="thiE"/>
    <property type="match status" value="1"/>
</dbReference>
<dbReference type="PATRIC" id="fig|1116472.3.peg.3881"/>
<dbReference type="InterPro" id="IPR036206">
    <property type="entry name" value="ThiamineP_synth_sf"/>
</dbReference>
<feature type="binding site" evidence="9">
    <location>
        <begin position="44"/>
        <end position="48"/>
    </location>
    <ligand>
        <name>4-amino-2-methyl-5-(diphosphooxymethyl)pyrimidine</name>
        <dbReference type="ChEBI" id="CHEBI:57841"/>
    </ligand>
</feature>
<reference evidence="13 14" key="1">
    <citation type="journal article" date="2013" name="Genome Announc.">
        <title>Draft Genome Sequence of the Methanotrophic Gammaproteobacterium Methyloglobulus morosus DSM 22980 Strain KoM1.</title>
        <authorList>
            <person name="Poehlein A."/>
            <person name="Deutzmann J.S."/>
            <person name="Daniel R."/>
            <person name="Simeonova D.D."/>
        </authorList>
    </citation>
    <scope>NUCLEOTIDE SEQUENCE [LARGE SCALE GENOMIC DNA]</scope>
    <source>
        <strain evidence="13 14">KoM1</strain>
    </source>
</reference>
<keyword evidence="2 9" id="KW-0808">Transferase</keyword>
<dbReference type="SUPFAM" id="SSF51391">
    <property type="entry name" value="Thiamin phosphate synthase"/>
    <property type="match status" value="1"/>
</dbReference>
<gene>
    <name evidence="9 13" type="primary">thiE</name>
    <name evidence="13" type="ORF">MGMO_174c00110</name>
</gene>
<dbReference type="GO" id="GO:0004789">
    <property type="term" value="F:thiamine-phosphate diphosphorylase activity"/>
    <property type="evidence" value="ECO:0007669"/>
    <property type="project" value="UniProtKB-UniRule"/>
</dbReference>
<feature type="binding site" evidence="9">
    <location>
        <position position="75"/>
    </location>
    <ligand>
        <name>Mg(2+)</name>
        <dbReference type="ChEBI" id="CHEBI:18420"/>
    </ligand>
</feature>
<feature type="domain" description="Thiamine phosphate synthase/TenI" evidence="12">
    <location>
        <begin position="21"/>
        <end position="192"/>
    </location>
</feature>
<feature type="binding site" evidence="9">
    <location>
        <position position="74"/>
    </location>
    <ligand>
        <name>4-amino-2-methyl-5-(diphosphooxymethyl)pyrimidine</name>
        <dbReference type="ChEBI" id="CHEBI:57841"/>
    </ligand>
</feature>
<evidence type="ECO:0000256" key="7">
    <source>
        <dbReference type="ARBA" id="ARBA00047851"/>
    </source>
</evidence>
<dbReference type="Proteomes" id="UP000017842">
    <property type="component" value="Unassembled WGS sequence"/>
</dbReference>
<sequence>MKPFPSRGLYAITQIQGSQTERPSIESLCEAVDAAIRGGAVVIQYRDKNPTDAPFAARELVKTCHQYNIPLIINDDVELAALVNADGVHLGKDDNEIAATRKRLGNAAIIGVSCYNSMERALAAQSLGASYVAFGRFFPSSSKPLAAPADMETLRKAKSVLQIPIVAIGGILPENGGQLLAAGADLLAVIGGVFNQNPELAALAYQPLFKG</sequence>
<comment type="catalytic activity">
    <reaction evidence="8 9 10">
        <text>2-[(2R,5Z)-2-carboxy-4-methylthiazol-5(2H)-ylidene]ethyl phosphate + 4-amino-2-methyl-5-(diphosphooxymethyl)pyrimidine + 2 H(+) = thiamine phosphate + CO2 + diphosphate</text>
        <dbReference type="Rhea" id="RHEA:47844"/>
        <dbReference type="ChEBI" id="CHEBI:15378"/>
        <dbReference type="ChEBI" id="CHEBI:16526"/>
        <dbReference type="ChEBI" id="CHEBI:33019"/>
        <dbReference type="ChEBI" id="CHEBI:37575"/>
        <dbReference type="ChEBI" id="CHEBI:57841"/>
        <dbReference type="ChEBI" id="CHEBI:62899"/>
        <dbReference type="EC" id="2.5.1.3"/>
    </reaction>
</comment>
<evidence type="ECO:0000313" key="14">
    <source>
        <dbReference type="Proteomes" id="UP000017842"/>
    </source>
</evidence>
<dbReference type="eggNOG" id="COG0352">
    <property type="taxonomic scope" value="Bacteria"/>
</dbReference>
<comment type="cofactor">
    <cofactor evidence="9">
        <name>Mg(2+)</name>
        <dbReference type="ChEBI" id="CHEBI:18420"/>
    </cofactor>
    <text evidence="9">Binds 1 Mg(2+) ion per subunit.</text>
</comment>
<dbReference type="CDD" id="cd00564">
    <property type="entry name" value="TMP_TenI"/>
    <property type="match status" value="1"/>
</dbReference>
<dbReference type="InterPro" id="IPR022998">
    <property type="entry name" value="ThiamineP_synth_TenI"/>
</dbReference>
<feature type="binding site" evidence="9">
    <location>
        <position position="170"/>
    </location>
    <ligand>
        <name>2-[(2R,5Z)-2-carboxy-4-methylthiazol-5(2H)-ylidene]ethyl phosphate</name>
        <dbReference type="ChEBI" id="CHEBI:62899"/>
    </ligand>
</feature>
<dbReference type="GO" id="GO:0005737">
    <property type="term" value="C:cytoplasm"/>
    <property type="evidence" value="ECO:0007669"/>
    <property type="project" value="TreeGrafter"/>
</dbReference>
<comment type="pathway">
    <text evidence="1 9 11">Cofactor biosynthesis; thiamine diphosphate biosynthesis; thiamine phosphate from 4-amino-2-methyl-5-diphosphomethylpyrimidine and 4-methyl-5-(2-phosphoethyl)-thiazole: step 1/1.</text>
</comment>
<feature type="binding site" evidence="9">
    <location>
        <position position="94"/>
    </location>
    <ligand>
        <name>Mg(2+)</name>
        <dbReference type="ChEBI" id="CHEBI:18420"/>
    </ligand>
</feature>
<comment type="catalytic activity">
    <reaction evidence="7 9 10">
        <text>2-(2-carboxy-4-methylthiazol-5-yl)ethyl phosphate + 4-amino-2-methyl-5-(diphosphooxymethyl)pyrimidine + 2 H(+) = thiamine phosphate + CO2 + diphosphate</text>
        <dbReference type="Rhea" id="RHEA:47848"/>
        <dbReference type="ChEBI" id="CHEBI:15378"/>
        <dbReference type="ChEBI" id="CHEBI:16526"/>
        <dbReference type="ChEBI" id="CHEBI:33019"/>
        <dbReference type="ChEBI" id="CHEBI:37575"/>
        <dbReference type="ChEBI" id="CHEBI:57841"/>
        <dbReference type="ChEBI" id="CHEBI:62890"/>
        <dbReference type="EC" id="2.5.1.3"/>
    </reaction>
</comment>
<dbReference type="GO" id="GO:0009229">
    <property type="term" value="P:thiamine diphosphate biosynthetic process"/>
    <property type="evidence" value="ECO:0007669"/>
    <property type="project" value="UniProtKB-UniRule"/>
</dbReference>
<comment type="catalytic activity">
    <reaction evidence="6 9 10">
        <text>4-methyl-5-(2-phosphooxyethyl)-thiazole + 4-amino-2-methyl-5-(diphosphooxymethyl)pyrimidine + H(+) = thiamine phosphate + diphosphate</text>
        <dbReference type="Rhea" id="RHEA:22328"/>
        <dbReference type="ChEBI" id="CHEBI:15378"/>
        <dbReference type="ChEBI" id="CHEBI:33019"/>
        <dbReference type="ChEBI" id="CHEBI:37575"/>
        <dbReference type="ChEBI" id="CHEBI:57841"/>
        <dbReference type="ChEBI" id="CHEBI:58296"/>
        <dbReference type="EC" id="2.5.1.3"/>
    </reaction>
</comment>
<protein>
    <recommendedName>
        <fullName evidence="9">Thiamine-phosphate synthase</fullName>
        <shortName evidence="9">TP synthase</shortName>
        <shortName evidence="9">TPS</shortName>
        <ecNumber evidence="9">2.5.1.3</ecNumber>
    </recommendedName>
    <alternativeName>
        <fullName evidence="9">Thiamine-phosphate pyrophosphorylase</fullName>
        <shortName evidence="9">TMP pyrophosphorylase</shortName>
        <shortName evidence="9">TMP-PPase</shortName>
    </alternativeName>
</protein>
<keyword evidence="4 9" id="KW-0460">Magnesium</keyword>
<dbReference type="UniPathway" id="UPA00060">
    <property type="reaction ID" value="UER00141"/>
</dbReference>
<dbReference type="OrthoDB" id="9789949at2"/>
<dbReference type="InterPro" id="IPR013785">
    <property type="entry name" value="Aldolase_TIM"/>
</dbReference>
<dbReference type="HAMAP" id="MF_00097">
    <property type="entry name" value="TMP_synthase"/>
    <property type="match status" value="1"/>
</dbReference>
<comment type="caution">
    <text evidence="13">The sequence shown here is derived from an EMBL/GenBank/DDBJ whole genome shotgun (WGS) entry which is preliminary data.</text>
</comment>
<dbReference type="Pfam" id="PF02581">
    <property type="entry name" value="TMP-TENI"/>
    <property type="match status" value="1"/>
</dbReference>
<accession>V5B193</accession>
<evidence type="ECO:0000256" key="8">
    <source>
        <dbReference type="ARBA" id="ARBA00047883"/>
    </source>
</evidence>
<evidence type="ECO:0000256" key="10">
    <source>
        <dbReference type="RuleBase" id="RU003826"/>
    </source>
</evidence>
<organism evidence="13 14">
    <name type="scientific">Methyloglobulus morosus KoM1</name>
    <dbReference type="NCBI Taxonomy" id="1116472"/>
    <lineage>
        <taxon>Bacteria</taxon>
        <taxon>Pseudomonadati</taxon>
        <taxon>Pseudomonadota</taxon>
        <taxon>Gammaproteobacteria</taxon>
        <taxon>Methylococcales</taxon>
        <taxon>Methylococcaceae</taxon>
        <taxon>Methyloglobulus</taxon>
    </lineage>
</organism>
<dbReference type="PANTHER" id="PTHR20857:SF15">
    <property type="entry name" value="THIAMINE-PHOSPHATE SYNTHASE"/>
    <property type="match status" value="1"/>
</dbReference>
<name>V5B193_9GAMM</name>
<dbReference type="EMBL" id="AYLO01000159">
    <property type="protein sequence ID" value="ESS66945.1"/>
    <property type="molecule type" value="Genomic_DNA"/>
</dbReference>
<dbReference type="GO" id="GO:0000287">
    <property type="term" value="F:magnesium ion binding"/>
    <property type="evidence" value="ECO:0007669"/>
    <property type="project" value="UniProtKB-UniRule"/>
</dbReference>
<comment type="function">
    <text evidence="9">Condenses 4-methyl-5-(beta-hydroxyethyl)thiazole monophosphate (THZ-P) and 2-methyl-4-amino-5-hydroxymethyl pyrimidine pyrophosphate (HMP-PP) to form thiamine monophosphate (TMP).</text>
</comment>
<evidence type="ECO:0000256" key="2">
    <source>
        <dbReference type="ARBA" id="ARBA00022679"/>
    </source>
</evidence>
<comment type="similarity">
    <text evidence="9 10">Belongs to the thiamine-phosphate synthase family.</text>
</comment>
<dbReference type="RefSeq" id="WP_023496480.1">
    <property type="nucleotide sequence ID" value="NZ_AYLO01000159.1"/>
</dbReference>
<dbReference type="EC" id="2.5.1.3" evidence="9"/>
<evidence type="ECO:0000256" key="9">
    <source>
        <dbReference type="HAMAP-Rule" id="MF_00097"/>
    </source>
</evidence>
<feature type="binding site" evidence="9">
    <location>
        <position position="143"/>
    </location>
    <ligand>
        <name>4-amino-2-methyl-5-(diphosphooxymethyl)pyrimidine</name>
        <dbReference type="ChEBI" id="CHEBI:57841"/>
    </ligand>
</feature>
<dbReference type="InterPro" id="IPR034291">
    <property type="entry name" value="TMP_synthase"/>
</dbReference>
<evidence type="ECO:0000259" key="12">
    <source>
        <dbReference type="Pfam" id="PF02581"/>
    </source>
</evidence>
<evidence type="ECO:0000313" key="13">
    <source>
        <dbReference type="EMBL" id="ESS66945.1"/>
    </source>
</evidence>
<proteinExistence type="inferred from homology"/>
<dbReference type="STRING" id="1116472.MGMO_174c00110"/>
<feature type="binding site" evidence="9">
    <location>
        <position position="113"/>
    </location>
    <ligand>
        <name>4-amino-2-methyl-5-(diphosphooxymethyl)pyrimidine</name>
        <dbReference type="ChEBI" id="CHEBI:57841"/>
    </ligand>
</feature>
<evidence type="ECO:0000256" key="1">
    <source>
        <dbReference type="ARBA" id="ARBA00005165"/>
    </source>
</evidence>
<dbReference type="GO" id="GO:0009228">
    <property type="term" value="P:thiamine biosynthetic process"/>
    <property type="evidence" value="ECO:0007669"/>
    <property type="project" value="UniProtKB-KW"/>
</dbReference>
<keyword evidence="5 9" id="KW-0784">Thiamine biosynthesis</keyword>
<dbReference type="PANTHER" id="PTHR20857">
    <property type="entry name" value="THIAMINE-PHOSPHATE PYROPHOSPHORYLASE"/>
    <property type="match status" value="1"/>
</dbReference>
<evidence type="ECO:0000256" key="5">
    <source>
        <dbReference type="ARBA" id="ARBA00022977"/>
    </source>
</evidence>
<evidence type="ECO:0000256" key="4">
    <source>
        <dbReference type="ARBA" id="ARBA00022842"/>
    </source>
</evidence>
<feature type="binding site" evidence="9">
    <location>
        <begin position="140"/>
        <end position="142"/>
    </location>
    <ligand>
        <name>2-[(2R,5Z)-2-carboxy-4-methylthiazol-5(2H)-ylidene]ethyl phosphate</name>
        <dbReference type="ChEBI" id="CHEBI:62899"/>
    </ligand>
</feature>
<keyword evidence="14" id="KW-1185">Reference proteome</keyword>
<evidence type="ECO:0000256" key="6">
    <source>
        <dbReference type="ARBA" id="ARBA00047334"/>
    </source>
</evidence>
<comment type="caution">
    <text evidence="9">Lacks conserved residue(s) required for the propagation of feature annotation.</text>
</comment>
<evidence type="ECO:0000256" key="3">
    <source>
        <dbReference type="ARBA" id="ARBA00022723"/>
    </source>
</evidence>
<dbReference type="Gene3D" id="3.20.20.70">
    <property type="entry name" value="Aldolase class I"/>
    <property type="match status" value="1"/>
</dbReference>